<organism evidence="2 3">
    <name type="scientific">Acidaminococcus intestini</name>
    <dbReference type="NCBI Taxonomy" id="187327"/>
    <lineage>
        <taxon>Bacteria</taxon>
        <taxon>Bacillati</taxon>
        <taxon>Bacillota</taxon>
        <taxon>Negativicutes</taxon>
        <taxon>Acidaminococcales</taxon>
        <taxon>Acidaminococcaceae</taxon>
        <taxon>Acidaminococcus</taxon>
    </lineage>
</organism>
<dbReference type="GO" id="GO:0052621">
    <property type="term" value="F:diguanylate cyclase activity"/>
    <property type="evidence" value="ECO:0007669"/>
    <property type="project" value="TreeGrafter"/>
</dbReference>
<dbReference type="SMART" id="SM00267">
    <property type="entry name" value="GGDEF"/>
    <property type="match status" value="1"/>
</dbReference>
<proteinExistence type="predicted"/>
<dbReference type="InterPro" id="IPR000160">
    <property type="entry name" value="GGDEF_dom"/>
</dbReference>
<gene>
    <name evidence="2" type="ORF">KHX13_01425</name>
</gene>
<dbReference type="PANTHER" id="PTHR45138">
    <property type="entry name" value="REGULATORY COMPONENTS OF SENSORY TRANSDUCTION SYSTEM"/>
    <property type="match status" value="1"/>
</dbReference>
<dbReference type="InterPro" id="IPR029787">
    <property type="entry name" value="Nucleotide_cyclase"/>
</dbReference>
<dbReference type="InterPro" id="IPR043128">
    <property type="entry name" value="Rev_trsase/Diguanyl_cyclase"/>
</dbReference>
<sequence>MASQNYIWSPYGVSINQDSFYDDGNSPEESFQTLMAQFSQHLDGKRVYILEKIGPDSFIMTYEWKVSPVSVREMHQVFTASQIEARFPHIWNQEVVETEKAYAAPLKRHGNIIGIIGFDKDLNKPHKDSSQSVRLLGFFVSTLLYNWKLIERLQILGYTDPLTGVGNFNRLLSALDHLSDETSLGVIFADVSGLKKINDNYGHEAGNDLLIRVTGTLIQVFDKKQVFRVGGDEFIILDDGIKEAPFLEKVKEIRMLMASRSIDLAVGTVWVPQFTMDFSILKEKADRRMYEEKRAFYEKMGQKAPVYHQNSAEELSLRINCDTVPSPFFVFAVERDDLGTIKNIRIKVVNQAFADLFNMRPERWTNRSIMSLLKAPDQPLWAYIHKMANEKENVTFRIKSQFLQEEMLISMKMMSPYYGTLVMMPLGKKS</sequence>
<dbReference type="EMBL" id="JAGZCZ010000001">
    <property type="protein sequence ID" value="MBS5518996.1"/>
    <property type="molecule type" value="Genomic_DNA"/>
</dbReference>
<comment type="caution">
    <text evidence="2">The sequence shown here is derived from an EMBL/GenBank/DDBJ whole genome shotgun (WGS) entry which is preliminary data.</text>
</comment>
<dbReference type="PANTHER" id="PTHR45138:SF9">
    <property type="entry name" value="DIGUANYLATE CYCLASE DGCM-RELATED"/>
    <property type="match status" value="1"/>
</dbReference>
<evidence type="ECO:0000313" key="3">
    <source>
        <dbReference type="Proteomes" id="UP000754226"/>
    </source>
</evidence>
<name>A0A943EC68_9FIRM</name>
<dbReference type="Proteomes" id="UP000754226">
    <property type="component" value="Unassembled WGS sequence"/>
</dbReference>
<protein>
    <submittedName>
        <fullName evidence="2">GGDEF domain-containing protein</fullName>
    </submittedName>
</protein>
<evidence type="ECO:0000259" key="1">
    <source>
        <dbReference type="PROSITE" id="PS50887"/>
    </source>
</evidence>
<reference evidence="2" key="1">
    <citation type="submission" date="2021-02" db="EMBL/GenBank/DDBJ databases">
        <title>Infant gut strain persistence is associated with maternal origin, phylogeny, and functional potential including surface adhesion and iron acquisition.</title>
        <authorList>
            <person name="Lou Y.C."/>
        </authorList>
    </citation>
    <scope>NUCLEOTIDE SEQUENCE</scope>
    <source>
        <strain evidence="2">L3_106_000M1_dasL3_106_000M1_concoct_15</strain>
    </source>
</reference>
<dbReference type="PROSITE" id="PS50887">
    <property type="entry name" value="GGDEF"/>
    <property type="match status" value="1"/>
</dbReference>
<dbReference type="CDD" id="cd01949">
    <property type="entry name" value="GGDEF"/>
    <property type="match status" value="1"/>
</dbReference>
<dbReference type="SUPFAM" id="SSF55073">
    <property type="entry name" value="Nucleotide cyclase"/>
    <property type="match status" value="1"/>
</dbReference>
<dbReference type="InterPro" id="IPR050469">
    <property type="entry name" value="Diguanylate_Cyclase"/>
</dbReference>
<dbReference type="AlphaFoldDB" id="A0A943EC68"/>
<evidence type="ECO:0000313" key="2">
    <source>
        <dbReference type="EMBL" id="MBS5518996.1"/>
    </source>
</evidence>
<dbReference type="NCBIfam" id="TIGR00254">
    <property type="entry name" value="GGDEF"/>
    <property type="match status" value="1"/>
</dbReference>
<accession>A0A943EC68</accession>
<dbReference type="Gene3D" id="3.30.70.270">
    <property type="match status" value="1"/>
</dbReference>
<dbReference type="Pfam" id="PF00990">
    <property type="entry name" value="GGDEF"/>
    <property type="match status" value="1"/>
</dbReference>
<feature type="domain" description="GGDEF" evidence="1">
    <location>
        <begin position="182"/>
        <end position="310"/>
    </location>
</feature>